<dbReference type="InterPro" id="IPR052665">
    <property type="entry name" value="Neuropeptide-GPCR"/>
</dbReference>
<proteinExistence type="predicted"/>
<evidence type="ECO:0000256" key="2">
    <source>
        <dbReference type="ARBA" id="ARBA00022692"/>
    </source>
</evidence>
<sequence length="402" mass="46459">MNSTNITLSSDLLPRPYAYLYEELCIYFLRWYLPATIIVGTMGTLFSLFFLFCSKLFQSNMLLWLSSICIGDFFILMLEGMWILLKVWFKYDIRDHNDLICKIHKASSNYALYWSAYMQSALSVQRAYLVFKPLHARGRGGISKKHVVAWILISLILIAPVAPYIIYWRIIDGDCDPTDRDIFYLTTLCDLIIWGIIPLLGMTVSTVVICLNMAKLGNKFKRAKVANSKRPRRFSVCITPEVPLIGRRRGLSTPTITSVLLKSTTDAHTLSSRIMEQLQQSEMSDTRMEFPPTESQRQLTEHSSSRHNAPDNFGHVTRLLILEWMWIQIFIDSATTYFVVSVSSIPVQIGFSIALWANCFVRRLNTFCVCVVAYTPKYHLEVQLTYQARRYHFLCPVFTRLR</sequence>
<name>A0ABR4Q413_9CEST</name>
<evidence type="ECO:0000259" key="7">
    <source>
        <dbReference type="PROSITE" id="PS50262"/>
    </source>
</evidence>
<evidence type="ECO:0000256" key="6">
    <source>
        <dbReference type="SAM" id="Phobius"/>
    </source>
</evidence>
<comment type="caution">
    <text evidence="8">The sequence shown here is derived from an EMBL/GenBank/DDBJ whole genome shotgun (WGS) entry which is preliminary data.</text>
</comment>
<dbReference type="PANTHER" id="PTHR24224">
    <property type="entry name" value="CARDIOACCELERATORY PEPTIDE RECEPTOR-RELATED"/>
    <property type="match status" value="1"/>
</dbReference>
<dbReference type="Proteomes" id="UP001651158">
    <property type="component" value="Unassembled WGS sequence"/>
</dbReference>
<keyword evidence="9" id="KW-1185">Reference proteome</keyword>
<evidence type="ECO:0000313" key="9">
    <source>
        <dbReference type="Proteomes" id="UP001651158"/>
    </source>
</evidence>
<dbReference type="PROSITE" id="PS50262">
    <property type="entry name" value="G_PROTEIN_RECEP_F1_2"/>
    <property type="match status" value="1"/>
</dbReference>
<evidence type="ECO:0000256" key="3">
    <source>
        <dbReference type="ARBA" id="ARBA00022989"/>
    </source>
</evidence>
<evidence type="ECO:0000256" key="4">
    <source>
        <dbReference type="ARBA" id="ARBA00023136"/>
    </source>
</evidence>
<gene>
    <name evidence="8" type="ORF">TcWFU_002563</name>
</gene>
<feature type="transmembrane region" description="Helical" evidence="6">
    <location>
        <begin position="31"/>
        <end position="52"/>
    </location>
</feature>
<feature type="transmembrane region" description="Helical" evidence="6">
    <location>
        <begin position="191"/>
        <end position="214"/>
    </location>
</feature>
<protein>
    <recommendedName>
        <fullName evidence="7">G-protein coupled receptors family 1 profile domain-containing protein</fullName>
    </recommendedName>
</protein>
<organism evidence="8 9">
    <name type="scientific">Taenia crassiceps</name>
    <dbReference type="NCBI Taxonomy" id="6207"/>
    <lineage>
        <taxon>Eukaryota</taxon>
        <taxon>Metazoa</taxon>
        <taxon>Spiralia</taxon>
        <taxon>Lophotrochozoa</taxon>
        <taxon>Platyhelminthes</taxon>
        <taxon>Cestoda</taxon>
        <taxon>Eucestoda</taxon>
        <taxon>Cyclophyllidea</taxon>
        <taxon>Taeniidae</taxon>
        <taxon>Taenia</taxon>
    </lineage>
</organism>
<accession>A0ABR4Q413</accession>
<dbReference type="PANTHER" id="PTHR24224:SF6">
    <property type="entry name" value="CARDIOACCELERATORY PEPTIDE RECEPTOR-RELATED"/>
    <property type="match status" value="1"/>
</dbReference>
<feature type="transmembrane region" description="Helical" evidence="6">
    <location>
        <begin position="337"/>
        <end position="357"/>
    </location>
</feature>
<evidence type="ECO:0000313" key="8">
    <source>
        <dbReference type="EMBL" id="KAL5104421.1"/>
    </source>
</evidence>
<feature type="transmembrane region" description="Helical" evidence="6">
    <location>
        <begin position="64"/>
        <end position="85"/>
    </location>
</feature>
<feature type="transmembrane region" description="Helical" evidence="6">
    <location>
        <begin position="147"/>
        <end position="171"/>
    </location>
</feature>
<keyword evidence="2 6" id="KW-0812">Transmembrane</keyword>
<dbReference type="SUPFAM" id="SSF81321">
    <property type="entry name" value="Family A G protein-coupled receptor-like"/>
    <property type="match status" value="1"/>
</dbReference>
<comment type="subcellular location">
    <subcellularLocation>
        <location evidence="1">Membrane</location>
    </subcellularLocation>
</comment>
<dbReference type="Gene3D" id="1.20.1070.10">
    <property type="entry name" value="Rhodopsin 7-helix transmembrane proteins"/>
    <property type="match status" value="1"/>
</dbReference>
<feature type="domain" description="G-protein coupled receptors family 1 profile" evidence="7">
    <location>
        <begin position="43"/>
        <end position="209"/>
    </location>
</feature>
<feature type="region of interest" description="Disordered" evidence="5">
    <location>
        <begin position="285"/>
        <end position="307"/>
    </location>
</feature>
<dbReference type="CDD" id="cd00637">
    <property type="entry name" value="7tm_classA_rhodopsin-like"/>
    <property type="match status" value="1"/>
</dbReference>
<dbReference type="InterPro" id="IPR017452">
    <property type="entry name" value="GPCR_Rhodpsn_7TM"/>
</dbReference>
<evidence type="ECO:0000256" key="5">
    <source>
        <dbReference type="SAM" id="MobiDB-lite"/>
    </source>
</evidence>
<keyword evidence="3 6" id="KW-1133">Transmembrane helix</keyword>
<reference evidence="8 9" key="1">
    <citation type="journal article" date="2022" name="Front. Cell. Infect. Microbiol.">
        <title>The Genomes of Two Strains of Taenia crassiceps the Animal Model for the Study of Human Cysticercosis.</title>
        <authorList>
            <person name="Bobes R.J."/>
            <person name="Estrada K."/>
            <person name="Rios-Valencia D.G."/>
            <person name="Calderon-Gallegos A."/>
            <person name="de la Torre P."/>
            <person name="Carrero J.C."/>
            <person name="Sanchez-Flores A."/>
            <person name="Laclette J.P."/>
        </authorList>
    </citation>
    <scope>NUCLEOTIDE SEQUENCE [LARGE SCALE GENOMIC DNA]</scope>
    <source>
        <strain evidence="8">WFUcys</strain>
    </source>
</reference>
<dbReference type="EMBL" id="JAKROA010000012">
    <property type="protein sequence ID" value="KAL5104421.1"/>
    <property type="molecule type" value="Genomic_DNA"/>
</dbReference>
<keyword evidence="4 6" id="KW-0472">Membrane</keyword>
<evidence type="ECO:0000256" key="1">
    <source>
        <dbReference type="ARBA" id="ARBA00004370"/>
    </source>
</evidence>